<dbReference type="PANTHER" id="PTHR23076:SF97">
    <property type="entry name" value="ATP-DEPENDENT ZINC METALLOPROTEASE YME1L1"/>
    <property type="match status" value="1"/>
</dbReference>
<dbReference type="InterPro" id="IPR037219">
    <property type="entry name" value="Peptidase_M41-like"/>
</dbReference>
<dbReference type="Gene3D" id="3.40.50.300">
    <property type="entry name" value="P-loop containing nucleotide triphosphate hydrolases"/>
    <property type="match status" value="1"/>
</dbReference>
<dbReference type="Gene3D" id="1.20.58.760">
    <property type="entry name" value="Peptidase M41"/>
    <property type="match status" value="1"/>
</dbReference>
<dbReference type="PANTHER" id="PTHR23076">
    <property type="entry name" value="METALLOPROTEASE M41 FTSH"/>
    <property type="match status" value="1"/>
</dbReference>
<feature type="domain" description="AAA+ ATPase" evidence="1">
    <location>
        <begin position="301"/>
        <end position="440"/>
    </location>
</feature>
<dbReference type="InterPro" id="IPR000642">
    <property type="entry name" value="Peptidase_M41"/>
</dbReference>
<proteinExistence type="predicted"/>
<evidence type="ECO:0000313" key="2">
    <source>
        <dbReference type="EMBL" id="MDE4167516.1"/>
    </source>
</evidence>
<dbReference type="InterPro" id="IPR003959">
    <property type="entry name" value="ATPase_AAA_core"/>
</dbReference>
<dbReference type="RefSeq" id="WP_274840125.1">
    <property type="nucleotide sequence ID" value="NZ_JARCJF010000011.1"/>
</dbReference>
<dbReference type="InterPro" id="IPR027417">
    <property type="entry name" value="P-loop_NTPase"/>
</dbReference>
<dbReference type="InterPro" id="IPR003593">
    <property type="entry name" value="AAA+_ATPase"/>
</dbReference>
<dbReference type="SUPFAM" id="SSF52540">
    <property type="entry name" value="P-loop containing nucleoside triphosphate hydrolases"/>
    <property type="match status" value="1"/>
</dbReference>
<sequence>MTQYFPPNDYPPVWRPYALTLARRLRESVAPGPVDEVEFWDVDSGRKRDPQADGIMDTHLGRLLMLFRIAASFGPEERFQNQVRRPGGVTVWTGIKPRELPGIEYLLKHGGVPLDIRVHTRSPHRPSEPVLQLCKPDTQYSGEVSTAMQVAFENRITEALSFPAPVLILLPDGLELSASLKRILPEAERLAAVDRTIMLTLFCELYNLSDTEERTTVAHHLPDDATLAQLDYPSVIMALRSPSALEAARKLQNMARPDRSVRKDGLTLEEIGGSSAAHRAAAALVADIQAGKQGAARWSEIPRSLLFYGEPGTGKTVLAQAIARSADVAIVIASVGEWQAKGHLGDMLSAMLRTFSDAGGRRPCIVFIDEVDSFGARDNRDRHNSNYRRQVINTLLREIDKFLALEGAILLGACNALDTLDPAIRRPGRFDQIVELGRPPLEQIVRILQRELPEAVDLTRLARHCVGQTPAQIDATLRAAKAAARREGTRFTAEYLAAQLSAGRSEPPVVERRIAVHEAGHALITSMLLGTAAIERVVVGQEDGHTIRRSAIREATLAEFEREMMMHMAGRAAERLVLGNVSAGGGGGQGSDLAQATHLQMFFDRQAGLGIHGPAWLGEPDISRISEKYWDRVRVKLEEFERMAGDLLQPHRSLLERLAAELLVRREMNAEELQPWLIQLRASSKR</sequence>
<gene>
    <name evidence="2" type="ORF">PXK24_17615</name>
</gene>
<dbReference type="Pfam" id="PF01434">
    <property type="entry name" value="Peptidase_M41"/>
    <property type="match status" value="1"/>
</dbReference>
<evidence type="ECO:0000313" key="3">
    <source>
        <dbReference type="Proteomes" id="UP001218364"/>
    </source>
</evidence>
<accession>A0ABD4XDA7</accession>
<comment type="caution">
    <text evidence="2">The sequence shown here is derived from an EMBL/GenBank/DDBJ whole genome shotgun (WGS) entry which is preliminary data.</text>
</comment>
<dbReference type="CDD" id="cd19481">
    <property type="entry name" value="RecA-like_protease"/>
    <property type="match status" value="1"/>
</dbReference>
<dbReference type="SMART" id="SM00382">
    <property type="entry name" value="AAA"/>
    <property type="match status" value="1"/>
</dbReference>
<dbReference type="EMBL" id="JARCJK010000011">
    <property type="protein sequence ID" value="MDE4167516.1"/>
    <property type="molecule type" value="Genomic_DNA"/>
</dbReference>
<reference evidence="2 3" key="1">
    <citation type="submission" date="2023-02" db="EMBL/GenBank/DDBJ databases">
        <title>Population genomics of bacteria associated with diatom.</title>
        <authorList>
            <person name="Xie J."/>
            <person name="Wang H."/>
        </authorList>
    </citation>
    <scope>NUCLEOTIDE SEQUENCE [LARGE SCALE GENOMIC DNA]</scope>
    <source>
        <strain evidence="2 3">PT47_8</strain>
    </source>
</reference>
<dbReference type="SUPFAM" id="SSF140990">
    <property type="entry name" value="FtsH protease domain-like"/>
    <property type="match status" value="1"/>
</dbReference>
<evidence type="ECO:0000259" key="1">
    <source>
        <dbReference type="SMART" id="SM00382"/>
    </source>
</evidence>
<dbReference type="Pfam" id="PF00004">
    <property type="entry name" value="AAA"/>
    <property type="match status" value="1"/>
</dbReference>
<organism evidence="2 3">
    <name type="scientific">Phaeobacter gallaeciensis</name>
    <dbReference type="NCBI Taxonomy" id="60890"/>
    <lineage>
        <taxon>Bacteria</taxon>
        <taxon>Pseudomonadati</taxon>
        <taxon>Pseudomonadota</taxon>
        <taxon>Alphaproteobacteria</taxon>
        <taxon>Rhodobacterales</taxon>
        <taxon>Roseobacteraceae</taxon>
        <taxon>Phaeobacter</taxon>
    </lineage>
</organism>
<dbReference type="Proteomes" id="UP001218364">
    <property type="component" value="Unassembled WGS sequence"/>
</dbReference>
<protein>
    <submittedName>
        <fullName evidence="2">AAA family ATPase</fullName>
    </submittedName>
</protein>
<dbReference type="AlphaFoldDB" id="A0ABD4XDA7"/>
<name>A0ABD4XDA7_9RHOB</name>